<proteinExistence type="predicted"/>
<dbReference type="EMBL" id="UINC01125755">
    <property type="protein sequence ID" value="SVD03809.1"/>
    <property type="molecule type" value="Genomic_DNA"/>
</dbReference>
<feature type="region of interest" description="Disordered" evidence="1">
    <location>
        <begin position="122"/>
        <end position="154"/>
    </location>
</feature>
<gene>
    <name evidence="2" type="ORF">METZ01_LOCUS356663</name>
</gene>
<evidence type="ECO:0000313" key="2">
    <source>
        <dbReference type="EMBL" id="SVD03809.1"/>
    </source>
</evidence>
<name>A0A382S1J1_9ZZZZ</name>
<sequence>MDWEVSTESLEDNIAGDSLEDHIAQVMARQTSNDMDDLLINGDTTSGNALLKAQDGYVKLGKASGTTHDGLGVNISRAVYDAILRKMPNKYMQRRNELRYFSGPGIVQDTIYTLMNPNSATEATAGAPSPGSTMGDRLYNNPGGPNGGPGSTGLSPFGIPLIEVPLLPEDVAGSYDSPSGVHGYIILTFPNNHIVGIQREITVYREFKPKKDTIEYTQYNRVAQNIENAEAYVIAQDVKIRA</sequence>
<protein>
    <submittedName>
        <fullName evidence="2">Uncharacterized protein</fullName>
    </submittedName>
</protein>
<dbReference type="AlphaFoldDB" id="A0A382S1J1"/>
<reference evidence="2" key="1">
    <citation type="submission" date="2018-05" db="EMBL/GenBank/DDBJ databases">
        <authorList>
            <person name="Lanie J.A."/>
            <person name="Ng W.-L."/>
            <person name="Kazmierczak K.M."/>
            <person name="Andrzejewski T.M."/>
            <person name="Davidsen T.M."/>
            <person name="Wayne K.J."/>
            <person name="Tettelin H."/>
            <person name="Glass J.I."/>
            <person name="Rusch D."/>
            <person name="Podicherti R."/>
            <person name="Tsui H.-C.T."/>
            <person name="Winkler M.E."/>
        </authorList>
    </citation>
    <scope>NUCLEOTIDE SEQUENCE</scope>
</reference>
<organism evidence="2">
    <name type="scientific">marine metagenome</name>
    <dbReference type="NCBI Taxonomy" id="408172"/>
    <lineage>
        <taxon>unclassified sequences</taxon>
        <taxon>metagenomes</taxon>
        <taxon>ecological metagenomes</taxon>
    </lineage>
</organism>
<evidence type="ECO:0000256" key="1">
    <source>
        <dbReference type="SAM" id="MobiDB-lite"/>
    </source>
</evidence>
<accession>A0A382S1J1</accession>